<feature type="transmembrane region" description="Helical" evidence="1">
    <location>
        <begin position="20"/>
        <end position="37"/>
    </location>
</feature>
<evidence type="ECO:0000313" key="3">
    <source>
        <dbReference type="Proteomes" id="UP000824145"/>
    </source>
</evidence>
<comment type="caution">
    <text evidence="2">The sequence shown here is derived from an EMBL/GenBank/DDBJ whole genome shotgun (WGS) entry which is preliminary data.</text>
</comment>
<keyword evidence="1" id="KW-0472">Membrane</keyword>
<keyword evidence="1" id="KW-1133">Transmembrane helix</keyword>
<dbReference type="EMBL" id="DVNJ01000005">
    <property type="protein sequence ID" value="HIU62426.1"/>
    <property type="molecule type" value="Genomic_DNA"/>
</dbReference>
<proteinExistence type="predicted"/>
<accession>A0A9D1MLE0</accession>
<feature type="transmembrane region" description="Helical" evidence="1">
    <location>
        <begin position="80"/>
        <end position="99"/>
    </location>
</feature>
<protein>
    <submittedName>
        <fullName evidence="2">Uncharacterized protein</fullName>
    </submittedName>
</protein>
<organism evidence="2 3">
    <name type="scientific">Candidatus Caccalectryoclostridium excrementigallinarum</name>
    <dbReference type="NCBI Taxonomy" id="2840710"/>
    <lineage>
        <taxon>Bacteria</taxon>
        <taxon>Bacillati</taxon>
        <taxon>Bacillota</taxon>
        <taxon>Clostridia</taxon>
        <taxon>Christensenellales</taxon>
        <taxon>Christensenellaceae</taxon>
        <taxon>Christensenellaceae incertae sedis</taxon>
        <taxon>Candidatus Caccalectryoclostridium</taxon>
    </lineage>
</organism>
<keyword evidence="1" id="KW-0812">Transmembrane</keyword>
<dbReference type="Proteomes" id="UP000824145">
    <property type="component" value="Unassembled WGS sequence"/>
</dbReference>
<gene>
    <name evidence="2" type="ORF">IAB07_01475</name>
</gene>
<evidence type="ECO:0000256" key="1">
    <source>
        <dbReference type="SAM" id="Phobius"/>
    </source>
</evidence>
<evidence type="ECO:0000313" key="2">
    <source>
        <dbReference type="EMBL" id="HIU62426.1"/>
    </source>
</evidence>
<name>A0A9D1MLE0_9FIRM</name>
<dbReference type="AlphaFoldDB" id="A0A9D1MLE0"/>
<reference evidence="2" key="1">
    <citation type="submission" date="2020-10" db="EMBL/GenBank/DDBJ databases">
        <authorList>
            <person name="Gilroy R."/>
        </authorList>
    </citation>
    <scope>NUCLEOTIDE SEQUENCE</scope>
    <source>
        <strain evidence="2">9366</strain>
    </source>
</reference>
<feature type="transmembrane region" description="Helical" evidence="1">
    <location>
        <begin position="43"/>
        <end position="68"/>
    </location>
</feature>
<reference evidence="2" key="2">
    <citation type="journal article" date="2021" name="PeerJ">
        <title>Extensive microbial diversity within the chicken gut microbiome revealed by metagenomics and culture.</title>
        <authorList>
            <person name="Gilroy R."/>
            <person name="Ravi A."/>
            <person name="Getino M."/>
            <person name="Pursley I."/>
            <person name="Horton D.L."/>
            <person name="Alikhan N.F."/>
            <person name="Baker D."/>
            <person name="Gharbi K."/>
            <person name="Hall N."/>
            <person name="Watson M."/>
            <person name="Adriaenssens E.M."/>
            <person name="Foster-Nyarko E."/>
            <person name="Jarju S."/>
            <person name="Secka A."/>
            <person name="Antonio M."/>
            <person name="Oren A."/>
            <person name="Chaudhuri R.R."/>
            <person name="La Ragione R."/>
            <person name="Hildebrand F."/>
            <person name="Pallen M.J."/>
        </authorList>
    </citation>
    <scope>NUCLEOTIDE SEQUENCE</scope>
    <source>
        <strain evidence="2">9366</strain>
    </source>
</reference>
<sequence length="102" mass="10997">MAKKQRTEGAAKRDLSKFCAFWAIVISAVLFLLKLIFDLVGGSLGTVGTVMGIIAAIMLGIAIVFPAYSYACSKGKTWRIICIIVFILYFVLAIMGSAAPLF</sequence>